<dbReference type="AlphaFoldDB" id="A0AAW5EEW2"/>
<comment type="caution">
    <text evidence="1">The sequence shown here is derived from an EMBL/GenBank/DDBJ whole genome shotgun (WGS) entry which is preliminary data.</text>
</comment>
<feature type="non-terminal residue" evidence="1">
    <location>
        <position position="68"/>
    </location>
</feature>
<dbReference type="EMBL" id="JAJUOL010001339">
    <property type="protein sequence ID" value="MCH3853849.1"/>
    <property type="molecule type" value="Genomic_DNA"/>
</dbReference>
<evidence type="ECO:0000313" key="1">
    <source>
        <dbReference type="EMBL" id="MCH3853849.1"/>
    </source>
</evidence>
<gene>
    <name evidence="1" type="ORF">LZC39_17330</name>
</gene>
<dbReference type="Proteomes" id="UP001199644">
    <property type="component" value="Unassembled WGS sequence"/>
</dbReference>
<name>A0AAW5EEW2_CAMJU</name>
<sequence>MDDLNCDFIHFFNTIYIKLIELCGSNLERFTPLKDLKKLGFHIICSKGNRGALANLLLFNEISSFFKI</sequence>
<organism evidence="1 2">
    <name type="scientific">Campylobacter jejuni</name>
    <dbReference type="NCBI Taxonomy" id="197"/>
    <lineage>
        <taxon>Bacteria</taxon>
        <taxon>Pseudomonadati</taxon>
        <taxon>Campylobacterota</taxon>
        <taxon>Epsilonproteobacteria</taxon>
        <taxon>Campylobacterales</taxon>
        <taxon>Campylobacteraceae</taxon>
        <taxon>Campylobacter</taxon>
    </lineage>
</organism>
<proteinExistence type="predicted"/>
<protein>
    <submittedName>
        <fullName evidence="1">Uncharacterized protein</fullName>
    </submittedName>
</protein>
<reference evidence="1" key="1">
    <citation type="submission" date="2021-12" db="EMBL/GenBank/DDBJ databases">
        <title>Prevalence of phenicol resistance gene fexA in Campylobacter isolated from poultry supply chain.</title>
        <authorList>
            <person name="Tang B."/>
            <person name="Zheng X."/>
            <person name="Lin J."/>
            <person name="Lin R."/>
            <person name="Yang H."/>
            <person name="Shen Z."/>
            <person name="Xia F."/>
        </authorList>
    </citation>
    <scope>NUCLEOTIDE SEQUENCE</scope>
    <source>
        <strain evidence="1">CJHN2011004</strain>
    </source>
</reference>
<accession>A0AAW5EEW2</accession>
<evidence type="ECO:0000313" key="2">
    <source>
        <dbReference type="Proteomes" id="UP001199644"/>
    </source>
</evidence>